<gene>
    <name evidence="1" type="ORF">RJT34_25212</name>
</gene>
<dbReference type="Proteomes" id="UP001359559">
    <property type="component" value="Unassembled WGS sequence"/>
</dbReference>
<organism evidence="1 2">
    <name type="scientific">Clitoria ternatea</name>
    <name type="common">Butterfly pea</name>
    <dbReference type="NCBI Taxonomy" id="43366"/>
    <lineage>
        <taxon>Eukaryota</taxon>
        <taxon>Viridiplantae</taxon>
        <taxon>Streptophyta</taxon>
        <taxon>Embryophyta</taxon>
        <taxon>Tracheophyta</taxon>
        <taxon>Spermatophyta</taxon>
        <taxon>Magnoliopsida</taxon>
        <taxon>eudicotyledons</taxon>
        <taxon>Gunneridae</taxon>
        <taxon>Pentapetalae</taxon>
        <taxon>rosids</taxon>
        <taxon>fabids</taxon>
        <taxon>Fabales</taxon>
        <taxon>Fabaceae</taxon>
        <taxon>Papilionoideae</taxon>
        <taxon>50 kb inversion clade</taxon>
        <taxon>NPAAA clade</taxon>
        <taxon>indigoferoid/millettioid clade</taxon>
        <taxon>Phaseoleae</taxon>
        <taxon>Clitoria</taxon>
    </lineage>
</organism>
<keyword evidence="2" id="KW-1185">Reference proteome</keyword>
<comment type="caution">
    <text evidence="1">The sequence shown here is derived from an EMBL/GenBank/DDBJ whole genome shotgun (WGS) entry which is preliminary data.</text>
</comment>
<dbReference type="AlphaFoldDB" id="A0AAN9IJU3"/>
<proteinExistence type="predicted"/>
<accession>A0AAN9IJU3</accession>
<sequence length="81" mass="9164">MRDFLWNRVVRMIIVDGHMSWNYQPNRSLTLSTTHLRFLSARLAYDGIFRDEIGSWSGEFASNVGIGSTLGHCFHSGGGME</sequence>
<evidence type="ECO:0000313" key="1">
    <source>
        <dbReference type="EMBL" id="KAK7280150.1"/>
    </source>
</evidence>
<name>A0AAN9IJU3_CLITE</name>
<protein>
    <submittedName>
        <fullName evidence="1">Uncharacterized protein</fullName>
    </submittedName>
</protein>
<evidence type="ECO:0000313" key="2">
    <source>
        <dbReference type="Proteomes" id="UP001359559"/>
    </source>
</evidence>
<reference evidence="1 2" key="1">
    <citation type="submission" date="2024-01" db="EMBL/GenBank/DDBJ databases">
        <title>The genomes of 5 underutilized Papilionoideae crops provide insights into root nodulation and disease resistance.</title>
        <authorList>
            <person name="Yuan L."/>
        </authorList>
    </citation>
    <scope>NUCLEOTIDE SEQUENCE [LARGE SCALE GENOMIC DNA]</scope>
    <source>
        <strain evidence="1">LY-2023</strain>
        <tissue evidence="1">Leaf</tissue>
    </source>
</reference>
<dbReference type="EMBL" id="JAYKXN010000006">
    <property type="protein sequence ID" value="KAK7280150.1"/>
    <property type="molecule type" value="Genomic_DNA"/>
</dbReference>